<dbReference type="EMBL" id="CAUYUJ010012780">
    <property type="protein sequence ID" value="CAK0834579.1"/>
    <property type="molecule type" value="Genomic_DNA"/>
</dbReference>
<name>A0ABN9SRK5_9DINO</name>
<evidence type="ECO:0000313" key="2">
    <source>
        <dbReference type="Proteomes" id="UP001189429"/>
    </source>
</evidence>
<dbReference type="Proteomes" id="UP001189429">
    <property type="component" value="Unassembled WGS sequence"/>
</dbReference>
<keyword evidence="2" id="KW-1185">Reference proteome</keyword>
<comment type="caution">
    <text evidence="1">The sequence shown here is derived from an EMBL/GenBank/DDBJ whole genome shotgun (WGS) entry which is preliminary data.</text>
</comment>
<accession>A0ABN9SRK5</accession>
<feature type="non-terminal residue" evidence="1">
    <location>
        <position position="1"/>
    </location>
</feature>
<evidence type="ECO:0000313" key="1">
    <source>
        <dbReference type="EMBL" id="CAK0834579.1"/>
    </source>
</evidence>
<protein>
    <submittedName>
        <fullName evidence="1">Uncharacterized protein</fullName>
    </submittedName>
</protein>
<reference evidence="1" key="1">
    <citation type="submission" date="2023-10" db="EMBL/GenBank/DDBJ databases">
        <authorList>
            <person name="Chen Y."/>
            <person name="Shah S."/>
            <person name="Dougan E. K."/>
            <person name="Thang M."/>
            <person name="Chan C."/>
        </authorList>
    </citation>
    <scope>NUCLEOTIDE SEQUENCE [LARGE SCALE GENOMIC DNA]</scope>
</reference>
<dbReference type="Pfam" id="PF13911">
    <property type="entry name" value="AhpC-TSA_2"/>
    <property type="match status" value="1"/>
</dbReference>
<organism evidence="1 2">
    <name type="scientific">Prorocentrum cordatum</name>
    <dbReference type="NCBI Taxonomy" id="2364126"/>
    <lineage>
        <taxon>Eukaryota</taxon>
        <taxon>Sar</taxon>
        <taxon>Alveolata</taxon>
        <taxon>Dinophyceae</taxon>
        <taxon>Prorocentrales</taxon>
        <taxon>Prorocentraceae</taxon>
        <taxon>Prorocentrum</taxon>
    </lineage>
</organism>
<sequence length="145" mass="15272">AGVKLVAVGIGTAESAREFAEQVGLNVEQVFADEDPQMASTCISPSCLARASLSPGRSPSVVSKVRLARATILCAPPANTATNDDLESVYKIYKPLMPAGEDATDKTMVQGGTLAFDGRRQLFEHRDSSVGVHAELERVLSAVLA</sequence>
<dbReference type="InterPro" id="IPR032801">
    <property type="entry name" value="PXL2A/B/C"/>
</dbReference>
<proteinExistence type="predicted"/>
<gene>
    <name evidence="1" type="ORF">PCOR1329_LOCUS31965</name>
</gene>